<dbReference type="InterPro" id="IPR023378">
    <property type="entry name" value="YheA/YmcA-like_dom_sf"/>
</dbReference>
<reference evidence="1 2" key="1">
    <citation type="submission" date="2018-06" db="EMBL/GenBank/DDBJ databases">
        <authorList>
            <consortium name="Pathogen Informatics"/>
            <person name="Doyle S."/>
        </authorList>
    </citation>
    <scope>NUCLEOTIDE SEQUENCE [LARGE SCALE GENOMIC DNA]</scope>
    <source>
        <strain evidence="1 2">NCTC13832</strain>
    </source>
</reference>
<dbReference type="AlphaFoldDB" id="A0A380GVE4"/>
<dbReference type="Gene3D" id="1.20.1500.10">
    <property type="entry name" value="YheA/YmcA-like"/>
    <property type="match status" value="1"/>
</dbReference>
<dbReference type="EMBL" id="UHDT01000001">
    <property type="protein sequence ID" value="SUM57158.1"/>
    <property type="molecule type" value="Genomic_DNA"/>
</dbReference>
<evidence type="ECO:0000313" key="2">
    <source>
        <dbReference type="Proteomes" id="UP000254100"/>
    </source>
</evidence>
<organism evidence="1 2">
    <name type="scientific">Staphylococcus microti</name>
    <dbReference type="NCBI Taxonomy" id="569857"/>
    <lineage>
        <taxon>Bacteria</taxon>
        <taxon>Bacillati</taxon>
        <taxon>Bacillota</taxon>
        <taxon>Bacilli</taxon>
        <taxon>Bacillales</taxon>
        <taxon>Staphylococcaceae</taxon>
        <taxon>Staphylococcus</taxon>
    </lineage>
</organism>
<dbReference type="Proteomes" id="UP000254100">
    <property type="component" value="Unassembled WGS sequence"/>
</dbReference>
<name>A0A380GVE4_9STAP</name>
<dbReference type="InterPro" id="IPR010368">
    <property type="entry name" value="Com_YlbF"/>
</dbReference>
<evidence type="ECO:0000313" key="1">
    <source>
        <dbReference type="EMBL" id="SUM57158.1"/>
    </source>
</evidence>
<sequence length="145" mass="16749">MMFDEAFVNVLDETDVLAAMIQQSDVYQNYLTAKKRLDNDEVAQRYYDVFMKSKEKYEEVMRFGRYHPDYQTVMLETRRLKRAYETYETVVTFKQCEHELQLMLDEVVTILASSVSEHVKVDAGTPLFNQTGCGCGSGNGCQCHA</sequence>
<dbReference type="PANTHER" id="PTHR38448:SF2">
    <property type="entry name" value="REGULATORY PROTEIN YLBF"/>
    <property type="match status" value="1"/>
</dbReference>
<dbReference type="InterPro" id="IPR052767">
    <property type="entry name" value="Bact_com_dev_regulator"/>
</dbReference>
<proteinExistence type="predicted"/>
<protein>
    <submittedName>
        <fullName evidence="1">ComK regulator</fullName>
    </submittedName>
</protein>
<gene>
    <name evidence="1" type="ORF">NCTC13832_00827</name>
</gene>
<dbReference type="PANTHER" id="PTHR38448">
    <property type="entry name" value="REGULATORY PROTEIN YLBF-RELATED"/>
    <property type="match status" value="1"/>
</dbReference>
<accession>A0A380GVE4</accession>
<dbReference type="SUPFAM" id="SSF158622">
    <property type="entry name" value="YheA/YmcA-like"/>
    <property type="match status" value="1"/>
</dbReference>
<dbReference type="Pfam" id="PF06133">
    <property type="entry name" value="Com_YlbF"/>
    <property type="match status" value="1"/>
</dbReference>